<dbReference type="InterPro" id="IPR019734">
    <property type="entry name" value="TPR_rpt"/>
</dbReference>
<dbReference type="InterPro" id="IPR011990">
    <property type="entry name" value="TPR-like_helical_dom_sf"/>
</dbReference>
<dbReference type="Gene3D" id="1.25.40.10">
    <property type="entry name" value="Tetratricopeptide repeat domain"/>
    <property type="match status" value="2"/>
</dbReference>
<feature type="chain" id="PRO_5045455833" evidence="1">
    <location>
        <begin position="25"/>
        <end position="1001"/>
    </location>
</feature>
<protein>
    <submittedName>
        <fullName evidence="3">CHAT domain-containing protein</fullName>
    </submittedName>
</protein>
<comment type="caution">
    <text evidence="3">The sequence shown here is derived from an EMBL/GenBank/DDBJ whole genome shotgun (WGS) entry which is preliminary data.</text>
</comment>
<dbReference type="Pfam" id="PF12770">
    <property type="entry name" value="CHAT"/>
    <property type="match status" value="1"/>
</dbReference>
<evidence type="ECO:0000256" key="1">
    <source>
        <dbReference type="SAM" id="SignalP"/>
    </source>
</evidence>
<name>A0ABV7XAP1_9SPHN</name>
<dbReference type="PANTHER" id="PTHR10098">
    <property type="entry name" value="RAPSYN-RELATED"/>
    <property type="match status" value="1"/>
</dbReference>
<gene>
    <name evidence="3" type="ORF">ACFOMD_07990</name>
</gene>
<dbReference type="EMBL" id="JBHRXV010000004">
    <property type="protein sequence ID" value="MFC3712505.1"/>
    <property type="molecule type" value="Genomic_DNA"/>
</dbReference>
<evidence type="ECO:0000313" key="3">
    <source>
        <dbReference type="EMBL" id="MFC3712505.1"/>
    </source>
</evidence>
<dbReference type="SMART" id="SM00028">
    <property type="entry name" value="TPR"/>
    <property type="match status" value="5"/>
</dbReference>
<accession>A0ABV7XAP1</accession>
<feature type="signal peptide" evidence="1">
    <location>
        <begin position="1"/>
        <end position="24"/>
    </location>
</feature>
<proteinExistence type="predicted"/>
<evidence type="ECO:0000259" key="2">
    <source>
        <dbReference type="Pfam" id="PF12770"/>
    </source>
</evidence>
<dbReference type="Pfam" id="PF13424">
    <property type="entry name" value="TPR_12"/>
    <property type="match status" value="2"/>
</dbReference>
<sequence>MMSYRFRTLLLAGALAGGPAALQAQERPLANSLSDEACVARDRDDVVVRVGIPIEKQLMCAGKESGSISYAAIPALPTGEARNAALLAAFEASRPGQIARGRLDCKPAQWVGDALALPCRARSGGWPTLVLAREANGLLTVVDGPASTFPALAAAVGATVEGSRPQQVQQLQTLWGEPVVLASAADVDRLSALLRDARIANGEGKYAVAEDLFRQALDVHTRLFSENDTRAAEIMMDLALNVSNQRRPDEAAALFRRAEPIMQRSANAADRARLATALGYDAANRGDFTNALAQARTAAEIWGQVATGTGAGADAINSSPTALVTLAKAETAMALNLVAQMAIRQGDPVSAYAAASESLGIFDATPGLPRRMRTDILTTLGQVSVAQGRLSAAETYLRLALDQRHKISGEGAATLRIRTLLGRAYETEGMHSSAIIAYRDALKAAKALPRDAMVLTTEDLIPFAAAVSGYAKTLSDPKEQQGLYAEAFDAFQLVRSPTVDRTIGQAAARLSAANPAIADLLRQTQDQERARDFARSRLAAEQALPDGERSSEVEDELKTAITEGDKKVLALRTKLTGDFPDYAAMAEGRPMQLDELRSRIREGEGIVSFLVGRSRSFVQLVRRDGVYIAEATGTEAELRDAVTALRRSLEIQGGSINEFDMARSHQLYRDLFAGIAPHMAGLDHLSFVPTGPLASLPFALLITEAPKTGRYEDAAWLARRAAIAHSPSLQAFYTLRTTRPAKTPDRPLLAFGDPILATPTRASAAASGTALAQLGGTCRQDAPMPPELLKALASLPDTAAEVRNVARVLGADDGNLFLGSRASEANLRQQDLSRYRVLYMATHGLLPGELKCQGEPGLVLTPPTTPAQSRAEDGLLEASEVASLSLNADLVVLSACNTATGGSRFGGESLSGLSEAFFHAGARNMLISHWQVPSAATASLMSNLFTSLGPQMASGSSDALRAAQLTMIGRAQTAHPFFWAAFVVMGDGAASTAPAASEAAE</sequence>
<dbReference type="PANTHER" id="PTHR10098:SF108">
    <property type="entry name" value="TETRATRICOPEPTIDE REPEAT PROTEIN 28"/>
    <property type="match status" value="1"/>
</dbReference>
<dbReference type="InterPro" id="IPR024983">
    <property type="entry name" value="CHAT_dom"/>
</dbReference>
<keyword evidence="4" id="KW-1185">Reference proteome</keyword>
<evidence type="ECO:0000313" key="4">
    <source>
        <dbReference type="Proteomes" id="UP001595615"/>
    </source>
</evidence>
<dbReference type="RefSeq" id="WP_380859493.1">
    <property type="nucleotide sequence ID" value="NZ_JBHRXV010000004.1"/>
</dbReference>
<organism evidence="3 4">
    <name type="scientific">Sphingoaurantiacus capsulatus</name>
    <dbReference type="NCBI Taxonomy" id="1771310"/>
    <lineage>
        <taxon>Bacteria</taxon>
        <taxon>Pseudomonadati</taxon>
        <taxon>Pseudomonadota</taxon>
        <taxon>Alphaproteobacteria</taxon>
        <taxon>Sphingomonadales</taxon>
        <taxon>Sphingosinicellaceae</taxon>
        <taxon>Sphingoaurantiacus</taxon>
    </lineage>
</organism>
<dbReference type="SUPFAM" id="SSF48452">
    <property type="entry name" value="TPR-like"/>
    <property type="match status" value="1"/>
</dbReference>
<feature type="domain" description="CHAT" evidence="2">
    <location>
        <begin position="664"/>
        <end position="987"/>
    </location>
</feature>
<dbReference type="Proteomes" id="UP001595615">
    <property type="component" value="Unassembled WGS sequence"/>
</dbReference>
<reference evidence="4" key="1">
    <citation type="journal article" date="2019" name="Int. J. Syst. Evol. Microbiol.">
        <title>The Global Catalogue of Microorganisms (GCM) 10K type strain sequencing project: providing services to taxonomists for standard genome sequencing and annotation.</title>
        <authorList>
            <consortium name="The Broad Institute Genomics Platform"/>
            <consortium name="The Broad Institute Genome Sequencing Center for Infectious Disease"/>
            <person name="Wu L."/>
            <person name="Ma J."/>
        </authorList>
    </citation>
    <scope>NUCLEOTIDE SEQUENCE [LARGE SCALE GENOMIC DNA]</scope>
    <source>
        <strain evidence="4">KCTC 42644</strain>
    </source>
</reference>
<keyword evidence="1" id="KW-0732">Signal</keyword>